<dbReference type="Pfam" id="PF00989">
    <property type="entry name" value="PAS"/>
    <property type="match status" value="2"/>
</dbReference>
<dbReference type="GO" id="GO:0006355">
    <property type="term" value="P:regulation of DNA-templated transcription"/>
    <property type="evidence" value="ECO:0007669"/>
    <property type="project" value="InterPro"/>
</dbReference>
<evidence type="ECO:0000259" key="6">
    <source>
        <dbReference type="PROSITE" id="PS50109"/>
    </source>
</evidence>
<dbReference type="PANTHER" id="PTHR24421:SF10">
    <property type="entry name" value="NITRATE_NITRITE SENSOR PROTEIN NARQ"/>
    <property type="match status" value="1"/>
</dbReference>
<reference evidence="9 10" key="2">
    <citation type="journal article" date="2016" name="Int. J. Syst. Evol. Microbiol.">
        <title>Flavisolibacter tropicus sp. nov., isolated from tropical soil.</title>
        <authorList>
            <person name="Lee J.J."/>
            <person name="Kang M.S."/>
            <person name="Kim G.S."/>
            <person name="Lee C.S."/>
            <person name="Lim S."/>
            <person name="Lee J."/>
            <person name="Roh S.H."/>
            <person name="Kang H."/>
            <person name="Ha J.M."/>
            <person name="Bae S."/>
            <person name="Jung H.Y."/>
            <person name="Kim M.K."/>
        </authorList>
    </citation>
    <scope>NUCLEOTIDE SEQUENCE [LARGE SCALE GENOMIC DNA]</scope>
    <source>
        <strain evidence="9 10">LCS9</strain>
    </source>
</reference>
<feature type="domain" description="Histidine kinase" evidence="6">
    <location>
        <begin position="419"/>
        <end position="608"/>
    </location>
</feature>
<feature type="domain" description="PAS" evidence="7">
    <location>
        <begin position="271"/>
        <end position="342"/>
    </location>
</feature>
<evidence type="ECO:0000259" key="7">
    <source>
        <dbReference type="PROSITE" id="PS50112"/>
    </source>
</evidence>
<dbReference type="OrthoDB" id="1489936at2"/>
<dbReference type="InterPro" id="IPR000700">
    <property type="entry name" value="PAS-assoc_C"/>
</dbReference>
<dbReference type="PROSITE" id="PS50113">
    <property type="entry name" value="PAC"/>
    <property type="match status" value="1"/>
</dbReference>
<keyword evidence="3" id="KW-0808">Transferase</keyword>
<dbReference type="Gene3D" id="1.20.5.1930">
    <property type="match status" value="1"/>
</dbReference>
<dbReference type="Gene3D" id="3.30.565.10">
    <property type="entry name" value="Histidine kinase-like ATPase, C-terminal domain"/>
    <property type="match status" value="1"/>
</dbReference>
<dbReference type="InterPro" id="IPR035965">
    <property type="entry name" value="PAS-like_dom_sf"/>
</dbReference>
<keyword evidence="4" id="KW-0418">Kinase</keyword>
<dbReference type="PROSITE" id="PS50109">
    <property type="entry name" value="HIS_KIN"/>
    <property type="match status" value="1"/>
</dbReference>
<evidence type="ECO:0000256" key="2">
    <source>
        <dbReference type="ARBA" id="ARBA00012438"/>
    </source>
</evidence>
<dbReference type="Proteomes" id="UP000077177">
    <property type="component" value="Chromosome"/>
</dbReference>
<evidence type="ECO:0000256" key="4">
    <source>
        <dbReference type="ARBA" id="ARBA00022777"/>
    </source>
</evidence>
<dbReference type="Pfam" id="PF08447">
    <property type="entry name" value="PAS_3"/>
    <property type="match status" value="1"/>
</dbReference>
<dbReference type="Pfam" id="PF02518">
    <property type="entry name" value="HATPase_c"/>
    <property type="match status" value="1"/>
</dbReference>
<gene>
    <name evidence="9" type="ORF">SY85_09745</name>
</gene>
<dbReference type="InterPro" id="IPR013767">
    <property type="entry name" value="PAS_fold"/>
</dbReference>
<dbReference type="InterPro" id="IPR050482">
    <property type="entry name" value="Sensor_HK_TwoCompSys"/>
</dbReference>
<dbReference type="InterPro" id="IPR005467">
    <property type="entry name" value="His_kinase_dom"/>
</dbReference>
<dbReference type="PANTHER" id="PTHR24421">
    <property type="entry name" value="NITRATE/NITRITE SENSOR PROTEIN NARX-RELATED"/>
    <property type="match status" value="1"/>
</dbReference>
<dbReference type="KEGG" id="fla:SY85_09745"/>
<accession>A0A172TVH1</accession>
<reference evidence="10" key="1">
    <citation type="submission" date="2015-01" db="EMBL/GenBank/DDBJ databases">
        <title>Flavisolibacter sp./LCS9/ whole genome sequencing.</title>
        <authorList>
            <person name="Kim M.K."/>
            <person name="Srinivasan S."/>
            <person name="Lee J.-J."/>
        </authorList>
    </citation>
    <scope>NUCLEOTIDE SEQUENCE [LARGE SCALE GENOMIC DNA]</scope>
    <source>
        <strain evidence="10">LCS9</strain>
    </source>
</reference>
<dbReference type="PROSITE" id="PS50112">
    <property type="entry name" value="PAS"/>
    <property type="match status" value="2"/>
</dbReference>
<dbReference type="NCBIfam" id="TIGR00229">
    <property type="entry name" value="sensory_box"/>
    <property type="match status" value="2"/>
</dbReference>
<dbReference type="InterPro" id="IPR000014">
    <property type="entry name" value="PAS"/>
</dbReference>
<dbReference type="EC" id="2.7.13.3" evidence="2"/>
<dbReference type="STRING" id="1492898.SY85_09745"/>
<dbReference type="Gene3D" id="3.30.450.20">
    <property type="entry name" value="PAS domain"/>
    <property type="match status" value="3"/>
</dbReference>
<dbReference type="InterPro" id="IPR003594">
    <property type="entry name" value="HATPase_dom"/>
</dbReference>
<evidence type="ECO:0000259" key="8">
    <source>
        <dbReference type="PROSITE" id="PS50113"/>
    </source>
</evidence>
<dbReference type="InterPro" id="IPR036890">
    <property type="entry name" value="HATPase_C_sf"/>
</dbReference>
<dbReference type="CDD" id="cd16917">
    <property type="entry name" value="HATPase_UhpB-NarQ-NarX-like"/>
    <property type="match status" value="1"/>
</dbReference>
<dbReference type="Gene3D" id="2.10.70.100">
    <property type="match status" value="1"/>
</dbReference>
<feature type="domain" description="PAS" evidence="7">
    <location>
        <begin position="21"/>
        <end position="87"/>
    </location>
</feature>
<proteinExistence type="predicted"/>
<evidence type="ECO:0000256" key="1">
    <source>
        <dbReference type="ARBA" id="ARBA00000085"/>
    </source>
</evidence>
<dbReference type="InterPro" id="IPR013655">
    <property type="entry name" value="PAS_fold_3"/>
</dbReference>
<evidence type="ECO:0000313" key="10">
    <source>
        <dbReference type="Proteomes" id="UP000077177"/>
    </source>
</evidence>
<dbReference type="SUPFAM" id="SSF55785">
    <property type="entry name" value="PYP-like sensor domain (PAS domain)"/>
    <property type="match status" value="3"/>
</dbReference>
<keyword evidence="5" id="KW-0902">Two-component regulatory system</keyword>
<organism evidence="9 10">
    <name type="scientific">Flavisolibacter tropicus</name>
    <dbReference type="NCBI Taxonomy" id="1492898"/>
    <lineage>
        <taxon>Bacteria</taxon>
        <taxon>Pseudomonadati</taxon>
        <taxon>Bacteroidota</taxon>
        <taxon>Chitinophagia</taxon>
        <taxon>Chitinophagales</taxon>
        <taxon>Chitinophagaceae</taxon>
        <taxon>Flavisolibacter</taxon>
    </lineage>
</organism>
<dbReference type="InterPro" id="IPR001610">
    <property type="entry name" value="PAC"/>
</dbReference>
<dbReference type="EMBL" id="CP011390">
    <property type="protein sequence ID" value="ANE50737.1"/>
    <property type="molecule type" value="Genomic_DNA"/>
</dbReference>
<sequence>MKDLSTTPLLMGETHHGHNDDLSFYHNLLNASQSVICSLDAKGKFLFTNSAAYNLWGYTPAELMGWSIRDLVIGQDRRNFLNALAHAKLGIEIIRIETQCTCKNGLNKLISWTIQWDATKQVLYCVASEATPTKLEKETFKQQVGRLDRAYKLVNLVWWEYDVATQTFTTSSELFNLLGLTIPEDHKITAAALFSFIHPEDINKLTAVLTTLDQDTYPNYQHRIIKNSGELIDVAHYAEVIRDDKGKAIRVEGAGQDITKQKLAEALIKQSEEKYKLVFNQSLIPKLMFNIDSLRIVEVNDAAIKQYGYNREEFLALTIIDLRPSEDRQDLYETIERYRHKRHAVFSSMHRHMRKDGSLFFVQIEATIIELTSGLHSLVIANDMTEKLQMQHRIINEKVTAQKEIAKAIIQTQEQERKEIGKELHDNVNQILTTVKLYIENIKSFPEHQAAFIEKSVVLTQKAIDEIRLLSKQLVSPVINDLNFKAAITELIEHYRWLNLFEIQFTFHVEEEYLSKDMQLTLYRIVQEQMNNIVKHAKASLVAITIAANKETIAVSVIDNGVGFDITTTTDGVGINNIKNRTEVYKGIINLITAPGKGCSLIITFPNS</sequence>
<dbReference type="GO" id="GO:0004673">
    <property type="term" value="F:protein histidine kinase activity"/>
    <property type="evidence" value="ECO:0007669"/>
    <property type="project" value="UniProtKB-EC"/>
</dbReference>
<dbReference type="SMART" id="SM00086">
    <property type="entry name" value="PAC"/>
    <property type="match status" value="2"/>
</dbReference>
<dbReference type="SUPFAM" id="SSF55874">
    <property type="entry name" value="ATPase domain of HSP90 chaperone/DNA topoisomerase II/histidine kinase"/>
    <property type="match status" value="1"/>
</dbReference>
<comment type="catalytic activity">
    <reaction evidence="1">
        <text>ATP + protein L-histidine = ADP + protein N-phospho-L-histidine.</text>
        <dbReference type="EC" id="2.7.13.3"/>
    </reaction>
</comment>
<dbReference type="CDD" id="cd00130">
    <property type="entry name" value="PAS"/>
    <property type="match status" value="2"/>
</dbReference>
<dbReference type="SMART" id="SM00091">
    <property type="entry name" value="PAS"/>
    <property type="match status" value="3"/>
</dbReference>
<keyword evidence="10" id="KW-1185">Reference proteome</keyword>
<dbReference type="AlphaFoldDB" id="A0A172TVH1"/>
<evidence type="ECO:0000256" key="5">
    <source>
        <dbReference type="ARBA" id="ARBA00023012"/>
    </source>
</evidence>
<name>A0A172TVH1_9BACT</name>
<dbReference type="RefSeq" id="WP_066404010.1">
    <property type="nucleotide sequence ID" value="NZ_CP011390.1"/>
</dbReference>
<evidence type="ECO:0000256" key="3">
    <source>
        <dbReference type="ARBA" id="ARBA00022679"/>
    </source>
</evidence>
<evidence type="ECO:0000313" key="9">
    <source>
        <dbReference type="EMBL" id="ANE50737.1"/>
    </source>
</evidence>
<protein>
    <recommendedName>
        <fullName evidence="2">histidine kinase</fullName>
        <ecNumber evidence="2">2.7.13.3</ecNumber>
    </recommendedName>
</protein>
<dbReference type="GO" id="GO:0000160">
    <property type="term" value="P:phosphorelay signal transduction system"/>
    <property type="evidence" value="ECO:0007669"/>
    <property type="project" value="UniProtKB-KW"/>
</dbReference>
<feature type="domain" description="PAC" evidence="8">
    <location>
        <begin position="218"/>
        <end position="270"/>
    </location>
</feature>